<dbReference type="InterPro" id="IPR004843">
    <property type="entry name" value="Calcineurin-like_PHP"/>
</dbReference>
<comment type="similarity">
    <text evidence="3">Belongs to the metallophosphoesterase superfamily. Purple acid phosphatase family.</text>
</comment>
<protein>
    <recommendedName>
        <fullName evidence="3">Purple acid phosphatase</fullName>
        <ecNumber evidence="3">3.1.3.2</ecNumber>
    </recommendedName>
</protein>
<dbReference type="PANTHER" id="PTHR45867">
    <property type="entry name" value="PURPLE ACID PHOSPHATASE"/>
    <property type="match status" value="1"/>
</dbReference>
<feature type="chain" id="PRO_5018807579" description="Purple acid phosphatase" evidence="3">
    <location>
        <begin position="20"/>
        <end position="507"/>
    </location>
</feature>
<dbReference type="Gene3D" id="2.60.40.380">
    <property type="entry name" value="Purple acid phosphatase-like, N-terminal"/>
    <property type="match status" value="1"/>
</dbReference>
<dbReference type="Pfam" id="PF16656">
    <property type="entry name" value="Pur_ac_phosph_N"/>
    <property type="match status" value="1"/>
</dbReference>
<dbReference type="OrthoDB" id="45007at2759"/>
<dbReference type="Proteomes" id="UP000279259">
    <property type="component" value="Unassembled WGS sequence"/>
</dbReference>
<proteinExistence type="inferred from homology"/>
<dbReference type="Pfam" id="PF00149">
    <property type="entry name" value="Metallophos"/>
    <property type="match status" value="1"/>
</dbReference>
<accession>A0A427YPM0</accession>
<dbReference type="EMBL" id="RSCD01000004">
    <property type="protein sequence ID" value="RSH93031.1"/>
    <property type="molecule type" value="Genomic_DNA"/>
</dbReference>
<dbReference type="STRING" id="1890683.A0A427YPM0"/>
<dbReference type="SUPFAM" id="SSF56300">
    <property type="entry name" value="Metallo-dependent phosphatases"/>
    <property type="match status" value="1"/>
</dbReference>
<keyword evidence="3" id="KW-0378">Hydrolase</keyword>
<feature type="domain" description="Calcineurin-like phosphoesterase" evidence="4">
    <location>
        <begin position="185"/>
        <end position="415"/>
    </location>
</feature>
<evidence type="ECO:0000256" key="1">
    <source>
        <dbReference type="ARBA" id="ARBA00022729"/>
    </source>
</evidence>
<dbReference type="AlphaFoldDB" id="A0A427YPM0"/>
<evidence type="ECO:0000256" key="3">
    <source>
        <dbReference type="RuleBase" id="RU361203"/>
    </source>
</evidence>
<dbReference type="CDD" id="cd00839">
    <property type="entry name" value="MPP_PAPs"/>
    <property type="match status" value="1"/>
</dbReference>
<dbReference type="Gene3D" id="3.60.21.10">
    <property type="match status" value="1"/>
</dbReference>
<evidence type="ECO:0000259" key="4">
    <source>
        <dbReference type="Pfam" id="PF00149"/>
    </source>
</evidence>
<evidence type="ECO:0000259" key="5">
    <source>
        <dbReference type="Pfam" id="PF14008"/>
    </source>
</evidence>
<dbReference type="InterPro" id="IPR025733">
    <property type="entry name" value="PAPs_C"/>
</dbReference>
<name>A0A427YPM0_9TREE</name>
<dbReference type="InterPro" id="IPR015914">
    <property type="entry name" value="PAPs_N"/>
</dbReference>
<dbReference type="InterPro" id="IPR029052">
    <property type="entry name" value="Metallo-depent_PP-like"/>
</dbReference>
<feature type="domain" description="Purple acid phosphatase C-terminal" evidence="5">
    <location>
        <begin position="438"/>
        <end position="500"/>
    </location>
</feature>
<gene>
    <name evidence="7" type="ORF">EHS25_007384</name>
</gene>
<dbReference type="InterPro" id="IPR041792">
    <property type="entry name" value="MPP_PAP"/>
</dbReference>
<keyword evidence="1 3" id="KW-0732">Signal</keyword>
<dbReference type="Pfam" id="PF14008">
    <property type="entry name" value="Metallophos_C"/>
    <property type="match status" value="1"/>
</dbReference>
<evidence type="ECO:0000313" key="8">
    <source>
        <dbReference type="Proteomes" id="UP000279259"/>
    </source>
</evidence>
<dbReference type="SUPFAM" id="SSF49363">
    <property type="entry name" value="Purple acid phosphatase, N-terminal domain"/>
    <property type="match status" value="1"/>
</dbReference>
<reference evidence="7 8" key="1">
    <citation type="submission" date="2018-11" db="EMBL/GenBank/DDBJ databases">
        <title>Genome sequence of Saitozyma podzolica DSM 27192.</title>
        <authorList>
            <person name="Aliyu H."/>
            <person name="Gorte O."/>
            <person name="Ochsenreither K."/>
        </authorList>
    </citation>
    <scope>NUCLEOTIDE SEQUENCE [LARGE SCALE GENOMIC DNA]</scope>
    <source>
        <strain evidence="7 8">DSM 27192</strain>
    </source>
</reference>
<dbReference type="EC" id="3.1.3.2" evidence="3"/>
<dbReference type="PANTHER" id="PTHR45867:SF10">
    <property type="entry name" value="PURPLE ACID PHOSPHATASE"/>
    <property type="match status" value="1"/>
</dbReference>
<feature type="domain" description="Purple acid phosphatase N-terminal" evidence="6">
    <location>
        <begin position="64"/>
        <end position="146"/>
    </location>
</feature>
<dbReference type="GO" id="GO:0046872">
    <property type="term" value="F:metal ion binding"/>
    <property type="evidence" value="ECO:0007669"/>
    <property type="project" value="InterPro"/>
</dbReference>
<comment type="catalytic activity">
    <reaction evidence="3">
        <text>a phosphate monoester + H2O = an alcohol + phosphate</text>
        <dbReference type="Rhea" id="RHEA:15017"/>
        <dbReference type="ChEBI" id="CHEBI:15377"/>
        <dbReference type="ChEBI" id="CHEBI:30879"/>
        <dbReference type="ChEBI" id="CHEBI:43474"/>
        <dbReference type="ChEBI" id="CHEBI:67140"/>
        <dbReference type="EC" id="3.1.3.2"/>
    </reaction>
</comment>
<dbReference type="GO" id="GO:0003993">
    <property type="term" value="F:acid phosphatase activity"/>
    <property type="evidence" value="ECO:0007669"/>
    <property type="project" value="UniProtKB-EC"/>
</dbReference>
<keyword evidence="2" id="KW-0325">Glycoprotein</keyword>
<organism evidence="7 8">
    <name type="scientific">Saitozyma podzolica</name>
    <dbReference type="NCBI Taxonomy" id="1890683"/>
    <lineage>
        <taxon>Eukaryota</taxon>
        <taxon>Fungi</taxon>
        <taxon>Dikarya</taxon>
        <taxon>Basidiomycota</taxon>
        <taxon>Agaricomycotina</taxon>
        <taxon>Tremellomycetes</taxon>
        <taxon>Tremellales</taxon>
        <taxon>Trimorphomycetaceae</taxon>
        <taxon>Saitozyma</taxon>
    </lineage>
</organism>
<sequence length="507" mass="55489">MTSSLFSVAVVLFAGSAAAAPFAGGSANLETRGSNWMNQWHPDAKGYVDYGFNSTFGIGWDNATQIRLAYRGCDGMSVSFSTNNRQDTPQVRYGLNSSNLKYTETSPVSITYASSPKYENHVVLEGSSPTPNYYQICDGPVHSFTTARCAGDMTPYSAAVVVDLGTMGQYGLLPSASSSAYNSSQMNTIQRLVAQADDYDFVAQPGDFAYADYWVKEQSGGTSNLTIQDQMLAYNIINEAFFDEISAFSSQKAFMVGVGNHEANCINGGSGAYGEDICVPGLTNFTQYKARWNMPGDGSASNNFWYSFDVGMTHYVVFNTETDLPPPYYGGDVIGGHDGMFEANVGAYPNAQIDFIVNDLASVDRKKTPWVVALGHRPWYSATAPANLFTPGISVFEPVFTKYNVDLVMQGHNHILTRTFPVWKNGTVQQYNYTEPQAPVYMVNGAAGHWSGLDPVYTPFPDWVGFANNTMYSYSKLTFHNSTHLTHAFMNSANNAVIDEVTIVKTH</sequence>
<comment type="caution">
    <text evidence="7">The sequence shown here is derived from an EMBL/GenBank/DDBJ whole genome shotgun (WGS) entry which is preliminary data.</text>
</comment>
<feature type="signal peptide" evidence="3">
    <location>
        <begin position="1"/>
        <end position="19"/>
    </location>
</feature>
<evidence type="ECO:0000313" key="7">
    <source>
        <dbReference type="EMBL" id="RSH93031.1"/>
    </source>
</evidence>
<evidence type="ECO:0000259" key="6">
    <source>
        <dbReference type="Pfam" id="PF16656"/>
    </source>
</evidence>
<dbReference type="InterPro" id="IPR008963">
    <property type="entry name" value="Purple_acid_Pase-like_N"/>
</dbReference>
<evidence type="ECO:0000256" key="2">
    <source>
        <dbReference type="ARBA" id="ARBA00023180"/>
    </source>
</evidence>
<keyword evidence="8" id="KW-1185">Reference proteome</keyword>